<proteinExistence type="inferred from homology"/>
<dbReference type="Gene3D" id="3.40.50.150">
    <property type="entry name" value="Vaccinia Virus protein VP39"/>
    <property type="match status" value="1"/>
</dbReference>
<dbReference type="RefSeq" id="WP_044223538.1">
    <property type="nucleotide sequence ID" value="NZ_JBKAGJ010000008.1"/>
</dbReference>
<dbReference type="Proteomes" id="UP000029736">
    <property type="component" value="Unassembled WGS sequence"/>
</dbReference>
<evidence type="ECO:0000259" key="8">
    <source>
        <dbReference type="Pfam" id="PF17785"/>
    </source>
</evidence>
<gene>
    <name evidence="9" type="ORF">IX84_18055</name>
</gene>
<keyword evidence="4 9" id="KW-0808">Transferase</keyword>
<evidence type="ECO:0000313" key="10">
    <source>
        <dbReference type="Proteomes" id="UP000029736"/>
    </source>
</evidence>
<accession>A0A098S3L9</accession>
<organism evidence="9 10">
    <name type="scientific">Phaeodactylibacter xiamenensis</name>
    <dbReference type="NCBI Taxonomy" id="1524460"/>
    <lineage>
        <taxon>Bacteria</taxon>
        <taxon>Pseudomonadati</taxon>
        <taxon>Bacteroidota</taxon>
        <taxon>Saprospiria</taxon>
        <taxon>Saprospirales</taxon>
        <taxon>Haliscomenobacteraceae</taxon>
        <taxon>Phaeodactylibacter</taxon>
    </lineage>
</organism>
<dbReference type="InterPro" id="IPR019614">
    <property type="entry name" value="SAM-dep_methyl-trfase"/>
</dbReference>
<dbReference type="OrthoDB" id="9805492at2"/>
<dbReference type="InterPro" id="IPR029063">
    <property type="entry name" value="SAM-dependent_MTases_sf"/>
</dbReference>
<keyword evidence="2" id="KW-0963">Cytoplasm</keyword>
<dbReference type="InterPro" id="IPR036974">
    <property type="entry name" value="PUA_sf"/>
</dbReference>
<evidence type="ECO:0000256" key="1">
    <source>
        <dbReference type="ARBA" id="ARBA00004496"/>
    </source>
</evidence>
<dbReference type="Gene3D" id="3.30.750.80">
    <property type="entry name" value="RNA methyltransferase domain (HRMD) like"/>
    <property type="match status" value="1"/>
</dbReference>
<comment type="similarity">
    <text evidence="6">Belongs to the methyltransferase superfamily. RlmI family.</text>
</comment>
<comment type="caution">
    <text evidence="9">The sequence shown here is derived from an EMBL/GenBank/DDBJ whole genome shotgun (WGS) entry which is preliminary data.</text>
</comment>
<evidence type="ECO:0000259" key="7">
    <source>
        <dbReference type="Pfam" id="PF10672"/>
    </source>
</evidence>
<dbReference type="CDD" id="cd11572">
    <property type="entry name" value="RlmI_M_like"/>
    <property type="match status" value="1"/>
</dbReference>
<dbReference type="CDD" id="cd02440">
    <property type="entry name" value="AdoMet_MTases"/>
    <property type="match status" value="1"/>
</dbReference>
<dbReference type="PANTHER" id="PTHR42873:SF1">
    <property type="entry name" value="S-ADENOSYLMETHIONINE-DEPENDENT METHYLTRANSFERASE DOMAIN-CONTAINING PROTEIN"/>
    <property type="match status" value="1"/>
</dbReference>
<feature type="domain" description="S-adenosylmethionine-dependent methyltransferase" evidence="7">
    <location>
        <begin position="172"/>
        <end position="373"/>
    </location>
</feature>
<evidence type="ECO:0000313" key="9">
    <source>
        <dbReference type="EMBL" id="KGE86949.1"/>
    </source>
</evidence>
<keyword evidence="3 9" id="KW-0489">Methyltransferase</keyword>
<comment type="subcellular location">
    <subcellularLocation>
        <location evidence="1">Cytoplasm</location>
    </subcellularLocation>
</comment>
<dbReference type="CDD" id="cd21153">
    <property type="entry name" value="PUA_RlmI"/>
    <property type="match status" value="1"/>
</dbReference>
<evidence type="ECO:0000256" key="4">
    <source>
        <dbReference type="ARBA" id="ARBA00022679"/>
    </source>
</evidence>
<dbReference type="Pfam" id="PF17785">
    <property type="entry name" value="PUA_3"/>
    <property type="match status" value="1"/>
</dbReference>
<dbReference type="Pfam" id="PF10672">
    <property type="entry name" value="Methyltrans_SAM"/>
    <property type="match status" value="1"/>
</dbReference>
<protein>
    <submittedName>
        <fullName evidence="9">SAM-dependent methyltransferase</fullName>
    </submittedName>
</protein>
<dbReference type="InterPro" id="IPR041532">
    <property type="entry name" value="RlmI-like_PUA"/>
</dbReference>
<evidence type="ECO:0000256" key="2">
    <source>
        <dbReference type="ARBA" id="ARBA00022490"/>
    </source>
</evidence>
<dbReference type="PROSITE" id="PS50890">
    <property type="entry name" value="PUA"/>
    <property type="match status" value="1"/>
</dbReference>
<evidence type="ECO:0000256" key="3">
    <source>
        <dbReference type="ARBA" id="ARBA00022603"/>
    </source>
</evidence>
<name>A0A098S3L9_9BACT</name>
<dbReference type="GO" id="GO:0008168">
    <property type="term" value="F:methyltransferase activity"/>
    <property type="evidence" value="ECO:0007669"/>
    <property type="project" value="UniProtKB-KW"/>
</dbReference>
<dbReference type="SUPFAM" id="SSF88697">
    <property type="entry name" value="PUA domain-like"/>
    <property type="match status" value="1"/>
</dbReference>
<dbReference type="GO" id="GO:0003723">
    <property type="term" value="F:RNA binding"/>
    <property type="evidence" value="ECO:0007669"/>
    <property type="project" value="InterPro"/>
</dbReference>
<dbReference type="PANTHER" id="PTHR42873">
    <property type="entry name" value="RIBOSOMAL RNA LARGE SUBUNIT METHYLTRANSFERASE"/>
    <property type="match status" value="1"/>
</dbReference>
<dbReference type="AlphaFoldDB" id="A0A098S3L9"/>
<evidence type="ECO:0000256" key="6">
    <source>
        <dbReference type="ARBA" id="ARBA00038091"/>
    </source>
</evidence>
<dbReference type="SUPFAM" id="SSF53335">
    <property type="entry name" value="S-adenosyl-L-methionine-dependent methyltransferases"/>
    <property type="match status" value="1"/>
</dbReference>
<reference evidence="9 10" key="1">
    <citation type="journal article" date="2014" name="Int. J. Syst. Evol. Microbiol.">
        <title>Phaeodactylibacter xiamenensis gen. nov., sp. nov., a member of the family Saprospiraceae isolated from the marine alga Phaeodactylum tricornutum.</title>
        <authorList>
            <person name="Chen Z.Jr."/>
            <person name="Lei X."/>
            <person name="Lai Q."/>
            <person name="Li Y."/>
            <person name="Zhang B."/>
            <person name="Zhang J."/>
            <person name="Zhang H."/>
            <person name="Yang L."/>
            <person name="Zheng W."/>
            <person name="Tian Y."/>
            <person name="Yu Z."/>
            <person name="Xu H.Jr."/>
            <person name="Zheng T."/>
        </authorList>
    </citation>
    <scope>NUCLEOTIDE SEQUENCE [LARGE SCALE GENOMIC DNA]</scope>
    <source>
        <strain evidence="9 10">KD52</strain>
    </source>
</reference>
<dbReference type="GO" id="GO:0032259">
    <property type="term" value="P:methylation"/>
    <property type="evidence" value="ECO:0007669"/>
    <property type="project" value="UniProtKB-KW"/>
</dbReference>
<dbReference type="Gene3D" id="2.30.130.10">
    <property type="entry name" value="PUA domain"/>
    <property type="match status" value="1"/>
</dbReference>
<dbReference type="InterPro" id="IPR015947">
    <property type="entry name" value="PUA-like_sf"/>
</dbReference>
<feature type="domain" description="RlmI-like PUA" evidence="8">
    <location>
        <begin position="4"/>
        <end position="64"/>
    </location>
</feature>
<sequence>MKQVVIRKKKAAALRRRHPWVFSGAIKSTPEGVQDGDLVQVVGEDGEVFGAGHFQHGSIMVRMIVFGDTAPDQAFWNQRLQKAYDYRSTLGLTQRDDLNAYRLIHAEGDGLPGLIIDYYAGTAVVQCHSIGMHRAIEQIVNALRHAMGTQLSAIYDKSAETLPRNYSENIKNAYVWGEGAPNEVLEYGHTFQVDWETGQKTGFFLDQRENRQLLAQYAPGKKVLNTFCYTGGFSIYALQAGARQVESVDVSQTAMALTDRNVKLGNFEAGRHQSHTQDVMAFLKEAPADYDIVIVDPPAFAKNIKKRHNAVQGYKRLNALALQKVKPGGLLFTFSCSQVVDRALFSNTIVAAAHEAGLSARIMHQLSQPADHPVGIFHPEGEYLKGLVLYVD</sequence>
<dbReference type="EMBL" id="JPOS01000039">
    <property type="protein sequence ID" value="KGE86949.1"/>
    <property type="molecule type" value="Genomic_DNA"/>
</dbReference>
<dbReference type="GO" id="GO:0005737">
    <property type="term" value="C:cytoplasm"/>
    <property type="evidence" value="ECO:0007669"/>
    <property type="project" value="UniProtKB-SubCell"/>
</dbReference>
<keyword evidence="10" id="KW-1185">Reference proteome</keyword>
<evidence type="ECO:0000256" key="5">
    <source>
        <dbReference type="ARBA" id="ARBA00022691"/>
    </source>
</evidence>
<keyword evidence="5" id="KW-0949">S-adenosyl-L-methionine</keyword>